<evidence type="ECO:0000256" key="1">
    <source>
        <dbReference type="ARBA" id="ARBA00023125"/>
    </source>
</evidence>
<gene>
    <name evidence="2" type="ORF">A21D_00347</name>
    <name evidence="3" type="ORF">V2W34_16200</name>
</gene>
<accession>A0A2K9J387</accession>
<dbReference type="GO" id="GO:0003677">
    <property type="term" value="F:DNA binding"/>
    <property type="evidence" value="ECO:0007669"/>
    <property type="project" value="UniProtKB-KW"/>
</dbReference>
<dbReference type="InterPro" id="IPR010998">
    <property type="entry name" value="Integrase_recombinase_N"/>
</dbReference>
<sequence>MISINAILEEFLNEQKQRLKPKTFRDYESVVSLFRIYLNDYAHNYLDDANLECWEKEIEEDMESFTRIFGAEQLSSKVFGEFLDYFIIRKVMSSEDFMKKAFRVMKKLVKWLYDNQYIHQAVYAELKEYFSEASNLPTVEKVSDLIYEETKKSPQVMYEEEEEGYFYIDHIESGKLWLQPMFGGNKVIGPLSVPKKITDLCEEGWQLSGVVGRSQGKWYFIESGNVYR</sequence>
<dbReference type="EMBL" id="JAZHPM010000034">
    <property type="protein sequence ID" value="MEF2293543.1"/>
    <property type="molecule type" value="Genomic_DNA"/>
</dbReference>
<dbReference type="Proteomes" id="UP001356080">
    <property type="component" value="Unassembled WGS sequence"/>
</dbReference>
<name>A0A2K9J387_9BACI</name>
<keyword evidence="5" id="KW-1185">Reference proteome</keyword>
<organism evidence="2 4">
    <name type="scientific">Virgibacillus dokdonensis</name>
    <dbReference type="NCBI Taxonomy" id="302167"/>
    <lineage>
        <taxon>Bacteria</taxon>
        <taxon>Bacillati</taxon>
        <taxon>Bacillota</taxon>
        <taxon>Bacilli</taxon>
        <taxon>Bacillales</taxon>
        <taxon>Bacillaceae</taxon>
        <taxon>Virgibacillus</taxon>
    </lineage>
</organism>
<proteinExistence type="predicted"/>
<dbReference type="RefSeq" id="WP_077705807.1">
    <property type="nucleotide sequence ID" value="NZ_CP018622.1"/>
</dbReference>
<dbReference type="Gene3D" id="1.10.150.130">
    <property type="match status" value="1"/>
</dbReference>
<dbReference type="AlphaFoldDB" id="A0A2K9J387"/>
<reference evidence="3 5" key="3">
    <citation type="submission" date="2024-01" db="EMBL/GenBank/DDBJ databases">
        <title>Survival strategy associated with biotechnological potential of Virgibacillus dokdonensis T4.6 isolated from salt-fermented shrimp paste.</title>
        <authorList>
            <person name="Doan T.V."/>
            <person name="Quach N.T."/>
            <person name="Phi Q.-T."/>
        </authorList>
    </citation>
    <scope>NUCLEOTIDE SEQUENCE [LARGE SCALE GENOMIC DNA]</scope>
    <source>
        <strain evidence="3 5">T4.6</strain>
    </source>
</reference>
<dbReference type="KEGG" id="vpn:A21D_00347"/>
<evidence type="ECO:0000313" key="3">
    <source>
        <dbReference type="EMBL" id="MEF2293543.1"/>
    </source>
</evidence>
<dbReference type="EMBL" id="CP018622">
    <property type="protein sequence ID" value="AUJ23460.1"/>
    <property type="molecule type" value="Genomic_DNA"/>
</dbReference>
<dbReference type="STRING" id="302167.GCA_900166595_03225"/>
<evidence type="ECO:0000313" key="2">
    <source>
        <dbReference type="EMBL" id="AUJ23460.1"/>
    </source>
</evidence>
<reference evidence="2" key="1">
    <citation type="submission" date="2016-11" db="EMBL/GenBank/DDBJ databases">
        <title>Complete genome sequence of Virgibacillus dokdonensis 21D, a halophilic bacterium isolated from the deep hypersaline anoxic basin Discovery in the Mediterranean Sea.</title>
        <authorList>
            <person name="Zeaiter Z."/>
            <person name="Booth J.M."/>
            <person name="Prosdocimi E.M."/>
            <person name="Mapelli F."/>
            <person name="Fusi M."/>
            <person name="Daffonchio D."/>
            <person name="Borin S."/>
            <person name="Crotti E."/>
        </authorList>
    </citation>
    <scope>NUCLEOTIDE SEQUENCE</scope>
    <source>
        <strain evidence="2">21D</strain>
    </source>
</reference>
<keyword evidence="1" id="KW-0238">DNA-binding</keyword>
<dbReference type="Proteomes" id="UP000234237">
    <property type="component" value="Chromosome"/>
</dbReference>
<evidence type="ECO:0008006" key="6">
    <source>
        <dbReference type="Google" id="ProtNLM"/>
    </source>
</evidence>
<evidence type="ECO:0000313" key="4">
    <source>
        <dbReference type="Proteomes" id="UP000234237"/>
    </source>
</evidence>
<evidence type="ECO:0000313" key="5">
    <source>
        <dbReference type="Proteomes" id="UP001356080"/>
    </source>
</evidence>
<reference evidence="4" key="2">
    <citation type="submission" date="2016-11" db="EMBL/GenBank/DDBJ databases">
        <title>Complete genome sequence of Virgibacillus pantothenticus 21D, a halophilic bacterium isolated from the deep hypersaline anoxic basin Discovery in the Mediterranean Sea.</title>
        <authorList>
            <person name="Zeaiter Z."/>
            <person name="Booth J.M."/>
            <person name="Prosdocimi E.M."/>
            <person name="Mapelli F."/>
            <person name="Fusi M."/>
            <person name="Daffonchio D."/>
            <person name="Borin S."/>
            <person name="Crotti E."/>
        </authorList>
    </citation>
    <scope>NUCLEOTIDE SEQUENCE [LARGE SCALE GENOMIC DNA]</scope>
    <source>
        <strain evidence="4">21D</strain>
    </source>
</reference>
<protein>
    <recommendedName>
        <fullName evidence="6">Core-binding (CB) domain-containing protein</fullName>
    </recommendedName>
</protein>